<dbReference type="AlphaFoldDB" id="A0A1B3WEB7"/>
<dbReference type="STRING" id="39950.BCB69_04755"/>
<name>A0A1B3WEB7_9FIRM</name>
<evidence type="ECO:0000313" key="2">
    <source>
        <dbReference type="Proteomes" id="UP000094757"/>
    </source>
</evidence>
<dbReference type="KEGG" id="dpn:BCB69_04755"/>
<protein>
    <recommendedName>
        <fullName evidence="3">Uracil-DNA glycosylase-like domain-containing protein</fullName>
    </recommendedName>
</protein>
<proteinExistence type="predicted"/>
<dbReference type="Proteomes" id="UP000094757">
    <property type="component" value="Chromosome"/>
</dbReference>
<dbReference type="CDD" id="cd10035">
    <property type="entry name" value="UDG_like"/>
    <property type="match status" value="1"/>
</dbReference>
<organism evidence="1 2">
    <name type="scientific">Dialister pneumosintes</name>
    <dbReference type="NCBI Taxonomy" id="39950"/>
    <lineage>
        <taxon>Bacteria</taxon>
        <taxon>Bacillati</taxon>
        <taxon>Bacillota</taxon>
        <taxon>Negativicutes</taxon>
        <taxon>Veillonellales</taxon>
        <taxon>Veillonellaceae</taxon>
        <taxon>Dialister</taxon>
    </lineage>
</organism>
<dbReference type="Gene3D" id="3.40.470.10">
    <property type="entry name" value="Uracil-DNA glycosylase-like domain"/>
    <property type="match status" value="1"/>
</dbReference>
<gene>
    <name evidence="1" type="ORF">BCB69_04755</name>
</gene>
<dbReference type="EMBL" id="CP017037">
    <property type="protein sequence ID" value="AOH39319.1"/>
    <property type="molecule type" value="Genomic_DNA"/>
</dbReference>
<sequence length="241" mass="27631">MNYFREMHKIKLFIEDLSSYHSKNVFNPWGDFDPDYDISASRTIRRNQLSQYLIQRLESARILVIAEACGYQGGHFTGIAMTCERMILNFHPTITSKMILGKKGKRTSRQNSPFIPKEIQREKGFNEPTDTIVWNSILNCGLSPTDFILWNIFPFHPYKKNKMLSNRTPSDKELEIGLEYTRKLLKLTGPLPIYAVGKKSEHTLQNAGFKVTGLRHPANGGATLFREGLKDSLIQKGLYSK</sequence>
<accession>A0A1B3WEB7</accession>
<reference evidence="2" key="1">
    <citation type="submission" date="2016-08" db="EMBL/GenBank/DDBJ databases">
        <authorList>
            <person name="Holder M.E."/>
            <person name="Ajami N.J."/>
            <person name="Petrosino J.F."/>
        </authorList>
    </citation>
    <scope>NUCLEOTIDE SEQUENCE [LARGE SCALE GENOMIC DNA]</scope>
    <source>
        <strain evidence="2">F0677</strain>
    </source>
</reference>
<evidence type="ECO:0008006" key="3">
    <source>
        <dbReference type="Google" id="ProtNLM"/>
    </source>
</evidence>
<evidence type="ECO:0000313" key="1">
    <source>
        <dbReference type="EMBL" id="AOH39319.1"/>
    </source>
</evidence>
<dbReference type="SUPFAM" id="SSF52141">
    <property type="entry name" value="Uracil-DNA glycosylase-like"/>
    <property type="match status" value="1"/>
</dbReference>
<dbReference type="InterPro" id="IPR036895">
    <property type="entry name" value="Uracil-DNA_glycosylase-like_sf"/>
</dbReference>